<evidence type="ECO:0000313" key="8">
    <source>
        <dbReference type="EMBL" id="KAA9129996.1"/>
    </source>
</evidence>
<dbReference type="Gene3D" id="1.20.1720.10">
    <property type="entry name" value="Multidrug resistance protein D"/>
    <property type="match status" value="1"/>
</dbReference>
<comment type="subcellular location">
    <subcellularLocation>
        <location evidence="1">Cell membrane</location>
        <topology evidence="1">Multi-pass membrane protein</topology>
    </subcellularLocation>
</comment>
<evidence type="ECO:0000256" key="5">
    <source>
        <dbReference type="SAM" id="MobiDB-lite"/>
    </source>
</evidence>
<feature type="transmembrane region" description="Helical" evidence="6">
    <location>
        <begin position="161"/>
        <end position="182"/>
    </location>
</feature>
<keyword evidence="4 6" id="KW-0472">Membrane</keyword>
<feature type="transmembrane region" description="Helical" evidence="6">
    <location>
        <begin position="324"/>
        <end position="348"/>
    </location>
</feature>
<dbReference type="SUPFAM" id="SSF103473">
    <property type="entry name" value="MFS general substrate transporter"/>
    <property type="match status" value="1"/>
</dbReference>
<dbReference type="InterPro" id="IPR036259">
    <property type="entry name" value="MFS_trans_sf"/>
</dbReference>
<dbReference type="InterPro" id="IPR020846">
    <property type="entry name" value="MFS_dom"/>
</dbReference>
<sequence>MRGRVFVTGFPPGSRSPSTLTPLARRARPDARTHVSGTARHSTAPRVLVAGASLPYREGVDAARPSDRTVLLVAILASFVSFLDGTVVTVALPAIERDVGGGLATQQWVVDAYLVTLGAFILVAGSLSDAFGRIRILRIGLLIFGVSSIAIALAPDPLTLILLRAVQGVGGALLVPSSLALITSHFAGAARSRAIGTWTGATTVATLVGPVVGGLFVDLLSWRWVFVLNVLPIALTLVLLVRGGLRDARVPGARIDIPGAALCTIGLGALVFALIEQPRLGWDSPAVWIAGIGGILGVVGFVLRQRVAPSPLMPLSLFSARNFWAGNLSTFFVYAALSLNGLVVAVYLQQGAGLSATLAGLATLPPTVLMILFSSRVGALAGKLGPRLFMTAGPALMAVGALLLLTVAEDFDYLTQVLPGLLAFGAGLTLTVAPLTSAVLSAVPAERSGIASAVNNAVARVAGLVSVALLGVVVAGDLDLEGFHRAAIVTAALMAAGAVASFAGIRDPRR</sequence>
<gene>
    <name evidence="8" type="ORF">F6B40_15020</name>
</gene>
<protein>
    <submittedName>
        <fullName evidence="8">MFS transporter</fullName>
    </submittedName>
</protein>
<feature type="transmembrane region" description="Helical" evidence="6">
    <location>
        <begin position="136"/>
        <end position="155"/>
    </location>
</feature>
<dbReference type="Gene3D" id="1.20.1250.20">
    <property type="entry name" value="MFS general substrate transporter like domains"/>
    <property type="match status" value="1"/>
</dbReference>
<feature type="transmembrane region" description="Helical" evidence="6">
    <location>
        <begin position="420"/>
        <end position="445"/>
    </location>
</feature>
<dbReference type="PANTHER" id="PTHR42718">
    <property type="entry name" value="MAJOR FACILITATOR SUPERFAMILY MULTIDRUG TRANSPORTER MFSC"/>
    <property type="match status" value="1"/>
</dbReference>
<accession>A0A5N0T853</accession>
<feature type="transmembrane region" description="Helical" evidence="6">
    <location>
        <begin position="194"/>
        <end position="216"/>
    </location>
</feature>
<dbReference type="PROSITE" id="PS50850">
    <property type="entry name" value="MFS"/>
    <property type="match status" value="1"/>
</dbReference>
<evidence type="ECO:0000256" key="2">
    <source>
        <dbReference type="ARBA" id="ARBA00022692"/>
    </source>
</evidence>
<evidence type="ECO:0000256" key="4">
    <source>
        <dbReference type="ARBA" id="ARBA00023136"/>
    </source>
</evidence>
<dbReference type="GO" id="GO:0022857">
    <property type="term" value="F:transmembrane transporter activity"/>
    <property type="evidence" value="ECO:0007669"/>
    <property type="project" value="InterPro"/>
</dbReference>
<evidence type="ECO:0000259" key="7">
    <source>
        <dbReference type="PROSITE" id="PS50850"/>
    </source>
</evidence>
<reference evidence="9" key="1">
    <citation type="submission" date="2019-09" db="EMBL/GenBank/DDBJ databases">
        <title>Mumia zhuanghuii sp. nov. isolated from the intestinal contents of plateau pika (Ochotona curzoniae) in the Qinghai-Tibet plateau of China.</title>
        <authorList>
            <person name="Tian Z."/>
        </authorList>
    </citation>
    <scope>NUCLEOTIDE SEQUENCE [LARGE SCALE GENOMIC DNA]</scope>
    <source>
        <strain evidence="9">L-033</strain>
    </source>
</reference>
<feature type="transmembrane region" description="Helical" evidence="6">
    <location>
        <begin position="482"/>
        <end position="505"/>
    </location>
</feature>
<feature type="transmembrane region" description="Helical" evidence="6">
    <location>
        <begin position="287"/>
        <end position="303"/>
    </location>
</feature>
<dbReference type="EMBL" id="VYUY01000022">
    <property type="protein sequence ID" value="KAA9129996.1"/>
    <property type="molecule type" value="Genomic_DNA"/>
</dbReference>
<feature type="transmembrane region" description="Helical" evidence="6">
    <location>
        <begin position="387"/>
        <end position="408"/>
    </location>
</feature>
<feature type="transmembrane region" description="Helical" evidence="6">
    <location>
        <begin position="457"/>
        <end position="476"/>
    </location>
</feature>
<proteinExistence type="predicted"/>
<keyword evidence="9" id="KW-1185">Reference proteome</keyword>
<keyword evidence="3 6" id="KW-1133">Transmembrane helix</keyword>
<dbReference type="InterPro" id="IPR011701">
    <property type="entry name" value="MFS"/>
</dbReference>
<dbReference type="Pfam" id="PF07690">
    <property type="entry name" value="MFS_1"/>
    <property type="match status" value="1"/>
</dbReference>
<evidence type="ECO:0000313" key="9">
    <source>
        <dbReference type="Proteomes" id="UP000326838"/>
    </source>
</evidence>
<feature type="transmembrane region" description="Helical" evidence="6">
    <location>
        <begin position="70"/>
        <end position="95"/>
    </location>
</feature>
<dbReference type="PRINTS" id="PR01036">
    <property type="entry name" value="TCRTETB"/>
</dbReference>
<evidence type="ECO:0000256" key="6">
    <source>
        <dbReference type="SAM" id="Phobius"/>
    </source>
</evidence>
<feature type="transmembrane region" description="Helical" evidence="6">
    <location>
        <begin position="354"/>
        <end position="375"/>
    </location>
</feature>
<keyword evidence="2 6" id="KW-0812">Transmembrane</keyword>
<organism evidence="8 9">
    <name type="scientific">Microbacterium caowuchunii</name>
    <dbReference type="NCBI Taxonomy" id="2614638"/>
    <lineage>
        <taxon>Bacteria</taxon>
        <taxon>Bacillati</taxon>
        <taxon>Actinomycetota</taxon>
        <taxon>Actinomycetes</taxon>
        <taxon>Micrococcales</taxon>
        <taxon>Microbacteriaceae</taxon>
        <taxon>Microbacterium</taxon>
    </lineage>
</organism>
<dbReference type="AlphaFoldDB" id="A0A5N0T853"/>
<feature type="transmembrane region" description="Helical" evidence="6">
    <location>
        <begin position="257"/>
        <end position="275"/>
    </location>
</feature>
<dbReference type="CDD" id="cd17321">
    <property type="entry name" value="MFS_MMR_MDR_like"/>
    <property type="match status" value="1"/>
</dbReference>
<dbReference type="GO" id="GO:0005886">
    <property type="term" value="C:plasma membrane"/>
    <property type="evidence" value="ECO:0007669"/>
    <property type="project" value="UniProtKB-SubCell"/>
</dbReference>
<name>A0A5N0T853_9MICO</name>
<feature type="transmembrane region" description="Helical" evidence="6">
    <location>
        <begin position="107"/>
        <end position="124"/>
    </location>
</feature>
<evidence type="ECO:0000256" key="1">
    <source>
        <dbReference type="ARBA" id="ARBA00004651"/>
    </source>
</evidence>
<feature type="domain" description="Major facilitator superfamily (MFS) profile" evidence="7">
    <location>
        <begin position="70"/>
        <end position="509"/>
    </location>
</feature>
<dbReference type="Proteomes" id="UP000326838">
    <property type="component" value="Unassembled WGS sequence"/>
</dbReference>
<dbReference type="PANTHER" id="PTHR42718:SF42">
    <property type="entry name" value="EXPORT PROTEIN"/>
    <property type="match status" value="1"/>
</dbReference>
<comment type="caution">
    <text evidence="8">The sequence shown here is derived from an EMBL/GenBank/DDBJ whole genome shotgun (WGS) entry which is preliminary data.</text>
</comment>
<feature type="transmembrane region" description="Helical" evidence="6">
    <location>
        <begin position="222"/>
        <end position="245"/>
    </location>
</feature>
<feature type="region of interest" description="Disordered" evidence="5">
    <location>
        <begin position="1"/>
        <end position="41"/>
    </location>
</feature>
<evidence type="ECO:0000256" key="3">
    <source>
        <dbReference type="ARBA" id="ARBA00022989"/>
    </source>
</evidence>